<proteinExistence type="predicted"/>
<dbReference type="VEuPathDB" id="FungiDB:YALI0_F30635g"/>
<evidence type="ECO:0000313" key="5">
    <source>
        <dbReference type="Proteomes" id="UP000256601"/>
    </source>
</evidence>
<name>A0A1D8NQQ0_YARLL</name>
<accession>A0A1D8NQQ0</accession>
<reference evidence="3 5" key="2">
    <citation type="submission" date="2018-07" db="EMBL/GenBank/DDBJ databases">
        <title>Draft Genome Assemblies for Five Robust Yarrowia lipolytica Strains Exhibiting High Lipid Production and Pentose Sugar Utilization and Sugar Alcohol Secretion from Undetoxified Lignocellulosic Biomass Hydrolysates.</title>
        <authorList>
            <consortium name="DOE Joint Genome Institute"/>
            <person name="Walker C."/>
            <person name="Ryu S."/>
            <person name="Na H."/>
            <person name="Zane M."/>
            <person name="LaButti K."/>
            <person name="Lipzen A."/>
            <person name="Haridas S."/>
            <person name="Barry K."/>
            <person name="Grigoriev I.V."/>
            <person name="Quarterman J."/>
            <person name="Slininger P."/>
            <person name="Dien B."/>
            <person name="Trinh C.T."/>
        </authorList>
    </citation>
    <scope>NUCLEOTIDE SEQUENCE [LARGE SCALE GENOMIC DNA]</scope>
    <source>
        <strain evidence="3 5">YB392</strain>
    </source>
</reference>
<feature type="domain" description="F-box" evidence="1">
    <location>
        <begin position="1"/>
        <end position="47"/>
    </location>
</feature>
<dbReference type="InterPro" id="IPR001810">
    <property type="entry name" value="F-box_dom"/>
</dbReference>
<dbReference type="SMART" id="SM00256">
    <property type="entry name" value="FBOX"/>
    <property type="match status" value="1"/>
</dbReference>
<evidence type="ECO:0000313" key="2">
    <source>
        <dbReference type="EMBL" id="AOW07919.1"/>
    </source>
</evidence>
<dbReference type="Pfam" id="PF12937">
    <property type="entry name" value="F-box-like"/>
    <property type="match status" value="1"/>
</dbReference>
<dbReference type="PROSITE" id="PS50181">
    <property type="entry name" value="FBOX"/>
    <property type="match status" value="1"/>
</dbReference>
<protein>
    <recommendedName>
        <fullName evidence="1">F-box domain-containing protein</fullName>
    </recommendedName>
</protein>
<evidence type="ECO:0000313" key="3">
    <source>
        <dbReference type="EMBL" id="RDW28874.1"/>
    </source>
</evidence>
<organism evidence="2 4">
    <name type="scientific">Yarrowia lipolytica</name>
    <name type="common">Candida lipolytica</name>
    <dbReference type="NCBI Taxonomy" id="4952"/>
    <lineage>
        <taxon>Eukaryota</taxon>
        <taxon>Fungi</taxon>
        <taxon>Dikarya</taxon>
        <taxon>Ascomycota</taxon>
        <taxon>Saccharomycotina</taxon>
        <taxon>Dipodascomycetes</taxon>
        <taxon>Dipodascales</taxon>
        <taxon>Dipodascales incertae sedis</taxon>
        <taxon>Yarrowia</taxon>
    </lineage>
</organism>
<dbReference type="EMBL" id="CP017558">
    <property type="protein sequence ID" value="AOW07919.1"/>
    <property type="molecule type" value="Genomic_DNA"/>
</dbReference>
<gene>
    <name evidence="3" type="ORF">B0I71DRAFT_126818</name>
    <name evidence="2" type="ORF">YALI1_F38280g</name>
</gene>
<sequence length="398" mass="45279">MAASLLPDEIWGLVIQHLDLESLVNIGDTCRYLHALIDDSEAILRSAVADVAPWVELGVDGLEANTWRQCARFVFEQQKQAREVPNESFDDIYFEVLEDASSKPSKVQLIDVTTVDRLPEDFEPIFEKTTMKLGGTGVEVDMKTLGFSYISEPEHKMCEQKYGVDVYASLGFAEFHCLEYSNSSELLIVEKCSKGALMKWKDGVVDVDNAYVFQFLGTCSDVQVLPNAMLCLELYEDHQASISYVDHTRRKQIQVLEWISDYMWFMTLQYHGYLWIGFGGHLVPFFFDINSTKVRFVTDRTLVGGYEEFTLPTQGKGVYKRYVAYGITNGIFYDMASGDTVCYDEPSLPRTGNFFAGTSQGKLQFFRISPERIVSLENQFNAKKDHLDEGVSSQWFLS</sequence>
<reference evidence="2 4" key="1">
    <citation type="journal article" date="2016" name="PLoS ONE">
        <title>Sequence Assembly of Yarrowia lipolytica Strain W29/CLIB89 Shows Transposable Element Diversity.</title>
        <authorList>
            <person name="Magnan C."/>
            <person name="Yu J."/>
            <person name="Chang I."/>
            <person name="Jahn E."/>
            <person name="Kanomata Y."/>
            <person name="Wu J."/>
            <person name="Zeller M."/>
            <person name="Oakes M."/>
            <person name="Baldi P."/>
            <person name="Sandmeyer S."/>
        </authorList>
    </citation>
    <scope>NUCLEOTIDE SEQUENCE [LARGE SCALE GENOMIC DNA]</scope>
    <source>
        <strain evidence="2">CLIB89</strain>
        <strain evidence="4">CLIB89(W29)</strain>
    </source>
</reference>
<dbReference type="SUPFAM" id="SSF81383">
    <property type="entry name" value="F-box domain"/>
    <property type="match status" value="1"/>
</dbReference>
<dbReference type="AlphaFoldDB" id="A0A1D8NQQ0"/>
<dbReference type="Proteomes" id="UP000256601">
    <property type="component" value="Unassembled WGS sequence"/>
</dbReference>
<dbReference type="CDD" id="cd09917">
    <property type="entry name" value="F-box_SF"/>
    <property type="match status" value="1"/>
</dbReference>
<evidence type="ECO:0000313" key="4">
    <source>
        <dbReference type="Proteomes" id="UP000182444"/>
    </source>
</evidence>
<evidence type="ECO:0000259" key="1">
    <source>
        <dbReference type="PROSITE" id="PS50181"/>
    </source>
</evidence>
<dbReference type="VEuPathDB" id="FungiDB:YALI1_F38280g"/>
<dbReference type="InterPro" id="IPR036047">
    <property type="entry name" value="F-box-like_dom_sf"/>
</dbReference>
<dbReference type="EMBL" id="KZ858949">
    <property type="protein sequence ID" value="RDW28874.1"/>
    <property type="molecule type" value="Genomic_DNA"/>
</dbReference>
<dbReference type="Proteomes" id="UP000182444">
    <property type="component" value="Chromosome 1F"/>
</dbReference>